<dbReference type="Proteomes" id="UP000192708">
    <property type="component" value="Unassembled WGS sequence"/>
</dbReference>
<evidence type="ECO:0000313" key="7">
    <source>
        <dbReference type="EMBL" id="SMC55536.1"/>
    </source>
</evidence>
<accession>A0A1W2A4G5</accession>
<dbReference type="SUPFAM" id="SSF53732">
    <property type="entry name" value="Aconitase iron-sulfur domain"/>
    <property type="match status" value="1"/>
</dbReference>
<dbReference type="Pfam" id="PF00330">
    <property type="entry name" value="Aconitase"/>
    <property type="match status" value="1"/>
</dbReference>
<protein>
    <submittedName>
        <fullName evidence="7">3-isopropylmalate/(R)-2-methylmalate dehydratase large subunit</fullName>
    </submittedName>
</protein>
<keyword evidence="2" id="KW-0479">Metal-binding</keyword>
<evidence type="ECO:0000256" key="1">
    <source>
        <dbReference type="ARBA" id="ARBA00011271"/>
    </source>
</evidence>
<dbReference type="GO" id="GO:0046872">
    <property type="term" value="F:metal ion binding"/>
    <property type="evidence" value="ECO:0007669"/>
    <property type="project" value="UniProtKB-KW"/>
</dbReference>
<evidence type="ECO:0000313" key="8">
    <source>
        <dbReference type="Proteomes" id="UP000192708"/>
    </source>
</evidence>
<dbReference type="OrthoDB" id="9802769at2"/>
<reference evidence="7 8" key="1">
    <citation type="submission" date="2017-04" db="EMBL/GenBank/DDBJ databases">
        <authorList>
            <person name="Afonso C.L."/>
            <person name="Miller P.J."/>
            <person name="Scott M.A."/>
            <person name="Spackman E."/>
            <person name="Goraichik I."/>
            <person name="Dimitrov K.M."/>
            <person name="Suarez D.L."/>
            <person name="Swayne D.E."/>
        </authorList>
    </citation>
    <scope>NUCLEOTIDE SEQUENCE [LARGE SCALE GENOMIC DNA]</scope>
    <source>
        <strain evidence="7 8">VK13</strain>
    </source>
</reference>
<dbReference type="RefSeq" id="WP_084283627.1">
    <property type="nucleotide sequence ID" value="NZ_FWXJ01000007.1"/>
</dbReference>
<evidence type="ECO:0000256" key="2">
    <source>
        <dbReference type="ARBA" id="ARBA00022723"/>
    </source>
</evidence>
<comment type="subunit">
    <text evidence="1">Heterodimer of LeuC and LeuD.</text>
</comment>
<sequence>MGSTLSEKILAKASNRQSVAPGDILYPNPELVILHDGFIQTAFKQLDGLGYQRITNPERVMFVTDHQVIYTNPKSIAQASANRTIAKKWQVGHFYDAGRGGHGHIFPMESGLVRPGMFLFAYDMHCTNFGAVGAFAQRAGPDITAVLATGTNWLIVPPTLKIELVGEYASGVHPRDLGFWLSSKLTSKEFDVEYDYRIIEFSGEVIRGMPLSYKVALCNTLTEIGVANVMFEPTDQMLKEYPESVRSDTNANYENILQIDIRQIVPQVSLPGSPDDAVEISKVAGLKIDHAYIGACGSGMFDDFQLAANVLQKHRIAEHVRLILVPGTVSVAKQLAEKGLTNLFMDAGAMILPPGCGPCAGGVGGPIGPGEVSISTAATNGAGRMGATDGYCYLGSPLTVMASAISGFIQDPRDRKKLKG</sequence>
<dbReference type="PANTHER" id="PTHR43822">
    <property type="entry name" value="HOMOACONITASE, MITOCHONDRIAL-RELATED"/>
    <property type="match status" value="1"/>
</dbReference>
<dbReference type="GO" id="GO:0016829">
    <property type="term" value="F:lyase activity"/>
    <property type="evidence" value="ECO:0007669"/>
    <property type="project" value="UniProtKB-KW"/>
</dbReference>
<dbReference type="PANTHER" id="PTHR43822:SF2">
    <property type="entry name" value="HOMOACONITASE, MITOCHONDRIAL"/>
    <property type="match status" value="1"/>
</dbReference>
<dbReference type="InterPro" id="IPR015931">
    <property type="entry name" value="Acnase/IPM_dHydase_lsu_aba_1/3"/>
</dbReference>
<dbReference type="EMBL" id="FWXJ01000007">
    <property type="protein sequence ID" value="SMC55536.1"/>
    <property type="molecule type" value="Genomic_DNA"/>
</dbReference>
<dbReference type="GO" id="GO:0051536">
    <property type="term" value="F:iron-sulfur cluster binding"/>
    <property type="evidence" value="ECO:0007669"/>
    <property type="project" value="UniProtKB-KW"/>
</dbReference>
<evidence type="ECO:0000256" key="3">
    <source>
        <dbReference type="ARBA" id="ARBA00023004"/>
    </source>
</evidence>
<dbReference type="STRING" id="1938817.SAMN06296008_107115"/>
<dbReference type="InterPro" id="IPR050067">
    <property type="entry name" value="IPM_dehydratase_rel_enz"/>
</dbReference>
<name>A0A1W2A4G5_9BURK</name>
<dbReference type="Gene3D" id="3.30.499.10">
    <property type="entry name" value="Aconitase, domain 3"/>
    <property type="match status" value="2"/>
</dbReference>
<keyword evidence="8" id="KW-1185">Reference proteome</keyword>
<gene>
    <name evidence="7" type="ORF">SAMN06296008_107115</name>
</gene>
<evidence type="ECO:0000259" key="6">
    <source>
        <dbReference type="Pfam" id="PF00330"/>
    </source>
</evidence>
<keyword evidence="3" id="KW-0408">Iron</keyword>
<keyword evidence="5" id="KW-0456">Lyase</keyword>
<keyword evidence="4" id="KW-0411">Iron-sulfur</keyword>
<dbReference type="InterPro" id="IPR036008">
    <property type="entry name" value="Aconitase_4Fe-4S_dom"/>
</dbReference>
<dbReference type="GO" id="GO:0043436">
    <property type="term" value="P:oxoacid metabolic process"/>
    <property type="evidence" value="ECO:0007669"/>
    <property type="project" value="UniProtKB-ARBA"/>
</dbReference>
<dbReference type="AlphaFoldDB" id="A0A1W2A4G5"/>
<feature type="domain" description="Aconitase/3-isopropylmalate dehydratase large subunit alpha/beta/alpha" evidence="6">
    <location>
        <begin position="7"/>
        <end position="407"/>
    </location>
</feature>
<dbReference type="InterPro" id="IPR001030">
    <property type="entry name" value="Acoase/IPM_deHydtase_lsu_aba"/>
</dbReference>
<proteinExistence type="predicted"/>
<evidence type="ECO:0000256" key="4">
    <source>
        <dbReference type="ARBA" id="ARBA00023014"/>
    </source>
</evidence>
<organism evidence="7 8">
    <name type="scientific">Polynucleobacter kasalickyi</name>
    <dbReference type="NCBI Taxonomy" id="1938817"/>
    <lineage>
        <taxon>Bacteria</taxon>
        <taxon>Pseudomonadati</taxon>
        <taxon>Pseudomonadota</taxon>
        <taxon>Betaproteobacteria</taxon>
        <taxon>Burkholderiales</taxon>
        <taxon>Burkholderiaceae</taxon>
        <taxon>Polynucleobacter</taxon>
    </lineage>
</organism>
<evidence type="ECO:0000256" key="5">
    <source>
        <dbReference type="ARBA" id="ARBA00023239"/>
    </source>
</evidence>